<organism evidence="1 2">
    <name type="scientific">Tripterygium wilfordii</name>
    <name type="common">Thunder God vine</name>
    <dbReference type="NCBI Taxonomy" id="458696"/>
    <lineage>
        <taxon>Eukaryota</taxon>
        <taxon>Viridiplantae</taxon>
        <taxon>Streptophyta</taxon>
        <taxon>Embryophyta</taxon>
        <taxon>Tracheophyta</taxon>
        <taxon>Spermatophyta</taxon>
        <taxon>Magnoliopsida</taxon>
        <taxon>eudicotyledons</taxon>
        <taxon>Gunneridae</taxon>
        <taxon>Pentapetalae</taxon>
        <taxon>rosids</taxon>
        <taxon>fabids</taxon>
        <taxon>Celastrales</taxon>
        <taxon>Celastraceae</taxon>
        <taxon>Tripterygium</taxon>
    </lineage>
</organism>
<evidence type="ECO:0000313" key="1">
    <source>
        <dbReference type="EMBL" id="KAF5742231.1"/>
    </source>
</evidence>
<dbReference type="Pfam" id="PF12609">
    <property type="entry name" value="DUF3774"/>
    <property type="match status" value="1"/>
</dbReference>
<dbReference type="EMBL" id="JAAARO010000009">
    <property type="protein sequence ID" value="KAF5742231.1"/>
    <property type="molecule type" value="Genomic_DNA"/>
</dbReference>
<dbReference type="InParanoid" id="A0A7J7D7E9"/>
<dbReference type="InterPro" id="IPR022251">
    <property type="entry name" value="DUF3774_wound-induced"/>
</dbReference>
<comment type="caution">
    <text evidence="1">The sequence shown here is derived from an EMBL/GenBank/DDBJ whole genome shotgun (WGS) entry which is preliminary data.</text>
</comment>
<dbReference type="Proteomes" id="UP000593562">
    <property type="component" value="Unassembled WGS sequence"/>
</dbReference>
<reference evidence="1 2" key="1">
    <citation type="journal article" date="2020" name="Nat. Commun.">
        <title>Genome of Tripterygium wilfordii and identification of cytochrome P450 involved in triptolide biosynthesis.</title>
        <authorList>
            <person name="Tu L."/>
            <person name="Su P."/>
            <person name="Zhang Z."/>
            <person name="Gao L."/>
            <person name="Wang J."/>
            <person name="Hu T."/>
            <person name="Zhou J."/>
            <person name="Zhang Y."/>
            <person name="Zhao Y."/>
            <person name="Liu Y."/>
            <person name="Song Y."/>
            <person name="Tong Y."/>
            <person name="Lu Y."/>
            <person name="Yang J."/>
            <person name="Xu C."/>
            <person name="Jia M."/>
            <person name="Peters R.J."/>
            <person name="Huang L."/>
            <person name="Gao W."/>
        </authorList>
    </citation>
    <scope>NUCLEOTIDE SEQUENCE [LARGE SCALE GENOMIC DNA]</scope>
    <source>
        <strain evidence="2">cv. XIE 37</strain>
        <tissue evidence="1">Leaf</tissue>
    </source>
</reference>
<sequence length="91" mass="10019">MAKKVSLDIINPDKNSATGIQQTMAPTNDGVRAIEGSSDNASIWKSRIQPLNAKKQSSNNAADGIVYGEDKRKQAEESIQKVMYFNCWTQS</sequence>
<name>A0A7J7D7E9_TRIWF</name>
<proteinExistence type="predicted"/>
<evidence type="ECO:0000313" key="2">
    <source>
        <dbReference type="Proteomes" id="UP000593562"/>
    </source>
</evidence>
<protein>
    <submittedName>
        <fullName evidence="1">Uncharacterized protein</fullName>
    </submittedName>
</protein>
<gene>
    <name evidence="1" type="ORF">HS088_TW09G00275</name>
</gene>
<dbReference type="AlphaFoldDB" id="A0A7J7D7E9"/>
<accession>A0A7J7D7E9</accession>
<keyword evidence="2" id="KW-1185">Reference proteome</keyword>